<gene>
    <name evidence="2" type="ORF">A4X13_0g3656</name>
</gene>
<reference evidence="2" key="2">
    <citation type="journal article" date="2019" name="IMA Fungus">
        <title>Genome sequencing and comparison of five Tilletia species to identify candidate genes for the detection of regulated species infecting wheat.</title>
        <authorList>
            <person name="Nguyen H.D.T."/>
            <person name="Sultana T."/>
            <person name="Kesanakurti P."/>
            <person name="Hambleton S."/>
        </authorList>
    </citation>
    <scope>NUCLEOTIDE SEQUENCE</scope>
    <source>
        <strain evidence="2">DAOMC 236416</strain>
    </source>
</reference>
<reference evidence="2" key="1">
    <citation type="submission" date="2016-04" db="EMBL/GenBank/DDBJ databases">
        <authorList>
            <person name="Nguyen H.D."/>
            <person name="Samba Siva P."/>
            <person name="Cullis J."/>
            <person name="Levesque C.A."/>
            <person name="Hambleton S."/>
        </authorList>
    </citation>
    <scope>NUCLEOTIDE SEQUENCE</scope>
    <source>
        <strain evidence="2">DAOMC 236416</strain>
    </source>
</reference>
<dbReference type="PANTHER" id="PTHR43691">
    <property type="entry name" value="URIDINE PHOSPHORYLASE"/>
    <property type="match status" value="1"/>
</dbReference>
<dbReference type="Gene3D" id="3.40.50.1580">
    <property type="entry name" value="Nucleoside phosphorylase domain"/>
    <property type="match status" value="1"/>
</dbReference>
<proteinExistence type="predicted"/>
<comment type="caution">
    <text evidence="2">The sequence shown here is derived from an EMBL/GenBank/DDBJ whole genome shotgun (WGS) entry which is preliminary data.</text>
</comment>
<accession>A0A177TD03</accession>
<dbReference type="GO" id="GO:0004850">
    <property type="term" value="F:uridine phosphorylase activity"/>
    <property type="evidence" value="ECO:0007669"/>
    <property type="project" value="TreeGrafter"/>
</dbReference>
<dbReference type="Proteomes" id="UP000077521">
    <property type="component" value="Unassembled WGS sequence"/>
</dbReference>
<dbReference type="InterPro" id="IPR000845">
    <property type="entry name" value="Nucleoside_phosphorylase_d"/>
</dbReference>
<dbReference type="OrthoDB" id="416752at2759"/>
<dbReference type="InterPro" id="IPR035994">
    <property type="entry name" value="Nucleoside_phosphorylase_sf"/>
</dbReference>
<dbReference type="PANTHER" id="PTHR43691:SF14">
    <property type="entry name" value="URIDINE PHOSPHORYLASE"/>
    <property type="match status" value="1"/>
</dbReference>
<dbReference type="AlphaFoldDB" id="A0A177TD03"/>
<dbReference type="SUPFAM" id="SSF53167">
    <property type="entry name" value="Purine and uridine phosphorylases"/>
    <property type="match status" value="1"/>
</dbReference>
<sequence>MKEVLENANFPRDAEGHTYHVATKLGQVANRIITVGDHVRARRIAELFDGGKPIFEKSSQRLFLTLTGTYKGTPITVVAIGMGFSAVDFFLRECRAVVKGEMIVVRLGSCGSIDESLRIGTVVVPYQSLGVSRNWDYFSPELSDKERSAIEPYLITKPIACDKEVHDALLKSLETSIAPAKPGVFGGEQAKAAGNTINASADSFYAAQGRDDPAFSDANENLIDDLKKRRPGVATFEMETYALNSLAGCANADGSGRIRTGAVQMIFADRNSSGFITPTEVELLELWAGKSVCEALVSLPIPDELTQKEGVWSKA</sequence>
<dbReference type="GO" id="GO:0005829">
    <property type="term" value="C:cytosol"/>
    <property type="evidence" value="ECO:0007669"/>
    <property type="project" value="TreeGrafter"/>
</dbReference>
<dbReference type="CDD" id="cd17769">
    <property type="entry name" value="NP_TgUP-like"/>
    <property type="match status" value="1"/>
</dbReference>
<evidence type="ECO:0000313" key="2">
    <source>
        <dbReference type="EMBL" id="KAE8253816.1"/>
    </source>
</evidence>
<evidence type="ECO:0000313" key="3">
    <source>
        <dbReference type="Proteomes" id="UP000077521"/>
    </source>
</evidence>
<organism evidence="2 3">
    <name type="scientific">Tilletia indica</name>
    <dbReference type="NCBI Taxonomy" id="43049"/>
    <lineage>
        <taxon>Eukaryota</taxon>
        <taxon>Fungi</taxon>
        <taxon>Dikarya</taxon>
        <taxon>Basidiomycota</taxon>
        <taxon>Ustilaginomycotina</taxon>
        <taxon>Exobasidiomycetes</taxon>
        <taxon>Tilletiales</taxon>
        <taxon>Tilletiaceae</taxon>
        <taxon>Tilletia</taxon>
    </lineage>
</organism>
<dbReference type="EMBL" id="LWDF02000213">
    <property type="protein sequence ID" value="KAE8253816.1"/>
    <property type="molecule type" value="Genomic_DNA"/>
</dbReference>
<protein>
    <recommendedName>
        <fullName evidence="1">Nucleoside phosphorylase domain-containing protein</fullName>
    </recommendedName>
</protein>
<name>A0A177TD03_9BASI</name>
<dbReference type="GO" id="GO:0006218">
    <property type="term" value="P:uridine catabolic process"/>
    <property type="evidence" value="ECO:0007669"/>
    <property type="project" value="TreeGrafter"/>
</dbReference>
<dbReference type="Pfam" id="PF01048">
    <property type="entry name" value="PNP_UDP_1"/>
    <property type="match status" value="1"/>
</dbReference>
<keyword evidence="3" id="KW-1185">Reference proteome</keyword>
<feature type="domain" description="Nucleoside phosphorylase" evidence="1">
    <location>
        <begin position="31"/>
        <end position="251"/>
    </location>
</feature>
<evidence type="ECO:0000259" key="1">
    <source>
        <dbReference type="Pfam" id="PF01048"/>
    </source>
</evidence>